<evidence type="ECO:0000256" key="1">
    <source>
        <dbReference type="ARBA" id="ARBA00001946"/>
    </source>
</evidence>
<keyword evidence="4" id="KW-1003">Cell membrane</keyword>
<dbReference type="OrthoDB" id="9782418at2"/>
<protein>
    <recommendedName>
        <fullName evidence="9">4-hydroxybenzoate polyprenyltransferase</fullName>
        <ecNumber evidence="9">2.5.1.39</ecNumber>
    </recommendedName>
</protein>
<evidence type="ECO:0000313" key="11">
    <source>
        <dbReference type="EMBL" id="GAE29011.1"/>
    </source>
</evidence>
<evidence type="ECO:0000256" key="6">
    <source>
        <dbReference type="ARBA" id="ARBA00022692"/>
    </source>
</evidence>
<dbReference type="Gene3D" id="1.10.357.140">
    <property type="entry name" value="UbiA prenyltransferase"/>
    <property type="match status" value="1"/>
</dbReference>
<sequence>MVRKIKIILEMIKFEHTIFALPFAFLGAILGSFIMRGDFPQLSEWIWITLAMVGARSAAMSLNRVIDAQIDKHNPRTAERAIPAGLVSKIEVWLFIVISFVVLFFSAFQLNMLAVYLLPIAVFFLVIYSYTKRFTWTCHLILGITIGIAPLGGWVGATGTLPFEAYFLFVAVALWIAGFDVIYATQDADYDKEHGLHSIPSRFGIKQALLLARAFHTVSFLSFLSLFFVTPLGWLYLAGVIISGAILVYEHSLVSENDLSKVHVAFFPMNSILSVVLFVFAIGDVLIWTNL</sequence>
<reference evidence="11" key="1">
    <citation type="journal article" date="2014" name="Genome Announc.">
        <title>Draft Genome Sequences of Three Alkaliphilic Bacillus Strains, Bacillus wakoensis JCM 9140T, Bacillus akibai JCM 9157T, and Bacillus hemicellulosilyticus JCM 9152T.</title>
        <authorList>
            <person name="Yuki M."/>
            <person name="Oshima K."/>
            <person name="Suda W."/>
            <person name="Oshida Y."/>
            <person name="Kitamura K."/>
            <person name="Iida T."/>
            <person name="Hattori M."/>
            <person name="Ohkuma M."/>
        </authorList>
    </citation>
    <scope>NUCLEOTIDE SEQUENCE [LARGE SCALE GENOMIC DNA]</scope>
    <source>
        <strain evidence="11">JCM 9152</strain>
    </source>
</reference>
<dbReference type="NCBIfam" id="TIGR01475">
    <property type="entry name" value="ubiA_other"/>
    <property type="match status" value="1"/>
</dbReference>
<feature type="transmembrane region" description="Helical" evidence="10">
    <location>
        <begin position="45"/>
        <end position="66"/>
    </location>
</feature>
<evidence type="ECO:0000256" key="2">
    <source>
        <dbReference type="ARBA" id="ARBA00004141"/>
    </source>
</evidence>
<evidence type="ECO:0000256" key="9">
    <source>
        <dbReference type="ARBA" id="ARBA00034524"/>
    </source>
</evidence>
<evidence type="ECO:0000256" key="4">
    <source>
        <dbReference type="ARBA" id="ARBA00022519"/>
    </source>
</evidence>
<feature type="transmembrane region" description="Helical" evidence="10">
    <location>
        <begin position="12"/>
        <end position="33"/>
    </location>
</feature>
<comment type="subcellular location">
    <subcellularLocation>
        <location evidence="2">Membrane</location>
        <topology evidence="2">Multi-pass membrane protein</topology>
    </subcellularLocation>
</comment>
<dbReference type="AlphaFoldDB" id="W4QAD6"/>
<keyword evidence="7 10" id="KW-1133">Transmembrane helix</keyword>
<dbReference type="Proteomes" id="UP000018895">
    <property type="component" value="Unassembled WGS sequence"/>
</dbReference>
<feature type="transmembrane region" description="Helical" evidence="10">
    <location>
        <begin position="138"/>
        <end position="157"/>
    </location>
</feature>
<keyword evidence="8 10" id="KW-0472">Membrane</keyword>
<accession>W4QAD6</accession>
<evidence type="ECO:0000256" key="5">
    <source>
        <dbReference type="ARBA" id="ARBA00022679"/>
    </source>
</evidence>
<proteinExistence type="inferred from homology"/>
<dbReference type="FunFam" id="1.20.120.1780:FF:000001">
    <property type="entry name" value="4-hydroxybenzoate octaprenyltransferase"/>
    <property type="match status" value="1"/>
</dbReference>
<dbReference type="EMBL" id="BAUU01000002">
    <property type="protein sequence ID" value="GAE29011.1"/>
    <property type="molecule type" value="Genomic_DNA"/>
</dbReference>
<feature type="transmembrane region" description="Helical" evidence="10">
    <location>
        <begin position="163"/>
        <end position="183"/>
    </location>
</feature>
<name>W4QAD6_9BACI</name>
<dbReference type="PANTHER" id="PTHR11048">
    <property type="entry name" value="PRENYLTRANSFERASES"/>
    <property type="match status" value="1"/>
</dbReference>
<dbReference type="GO" id="GO:0006744">
    <property type="term" value="P:ubiquinone biosynthetic process"/>
    <property type="evidence" value="ECO:0007669"/>
    <property type="project" value="TreeGrafter"/>
</dbReference>
<keyword evidence="12" id="KW-1185">Reference proteome</keyword>
<dbReference type="RefSeq" id="WP_035340151.1">
    <property type="nucleotide sequence ID" value="NZ_BAUU01000002.1"/>
</dbReference>
<dbReference type="PANTHER" id="PTHR11048:SF28">
    <property type="entry name" value="4-HYDROXYBENZOATE POLYPRENYLTRANSFERASE, MITOCHONDRIAL"/>
    <property type="match status" value="1"/>
</dbReference>
<dbReference type="FunFam" id="1.10.357.140:FF:000008">
    <property type="entry name" value="4-hydroxybenzoate octaprenyltransferase"/>
    <property type="match status" value="1"/>
</dbReference>
<dbReference type="InterPro" id="IPR044878">
    <property type="entry name" value="UbiA_sf"/>
</dbReference>
<comment type="similarity">
    <text evidence="3">Belongs to the UbiA prenyltransferase family.</text>
</comment>
<comment type="caution">
    <text evidence="11">The sequence shown here is derived from an EMBL/GenBank/DDBJ whole genome shotgun (WGS) entry which is preliminary data.</text>
</comment>
<dbReference type="Gene3D" id="1.20.120.1780">
    <property type="entry name" value="UbiA prenyltransferase"/>
    <property type="match status" value="1"/>
</dbReference>
<dbReference type="GO" id="GO:0005886">
    <property type="term" value="C:plasma membrane"/>
    <property type="evidence" value="ECO:0007669"/>
    <property type="project" value="TreeGrafter"/>
</dbReference>
<keyword evidence="4" id="KW-0997">Cell inner membrane</keyword>
<dbReference type="EC" id="2.5.1.39" evidence="9"/>
<comment type="cofactor">
    <cofactor evidence="1">
        <name>Mg(2+)</name>
        <dbReference type="ChEBI" id="CHEBI:18420"/>
    </cofactor>
</comment>
<feature type="transmembrane region" description="Helical" evidence="10">
    <location>
        <begin position="266"/>
        <end position="288"/>
    </location>
</feature>
<evidence type="ECO:0000256" key="3">
    <source>
        <dbReference type="ARBA" id="ARBA00005985"/>
    </source>
</evidence>
<dbReference type="Pfam" id="PF01040">
    <property type="entry name" value="UbiA"/>
    <property type="match status" value="1"/>
</dbReference>
<gene>
    <name evidence="11" type="ORF">JCM9152_350</name>
</gene>
<dbReference type="GO" id="GO:0008412">
    <property type="term" value="F:4-hydroxybenzoate polyprenyltransferase activity"/>
    <property type="evidence" value="ECO:0007669"/>
    <property type="project" value="UniProtKB-EC"/>
</dbReference>
<dbReference type="CDD" id="cd13959">
    <property type="entry name" value="PT_UbiA_COQ2"/>
    <property type="match status" value="1"/>
</dbReference>
<keyword evidence="6 10" id="KW-0812">Transmembrane</keyword>
<keyword evidence="5 11" id="KW-0808">Transferase</keyword>
<dbReference type="InterPro" id="IPR039653">
    <property type="entry name" value="Prenyltransferase"/>
</dbReference>
<feature type="transmembrane region" description="Helical" evidence="10">
    <location>
        <begin position="86"/>
        <end position="107"/>
    </location>
</feature>
<feature type="transmembrane region" description="Helical" evidence="10">
    <location>
        <begin position="208"/>
        <end position="228"/>
    </location>
</feature>
<organism evidence="11 12">
    <name type="scientific">Halalkalibacter hemicellulosilyticusJCM 9152</name>
    <dbReference type="NCBI Taxonomy" id="1236971"/>
    <lineage>
        <taxon>Bacteria</taxon>
        <taxon>Bacillati</taxon>
        <taxon>Bacillota</taxon>
        <taxon>Bacilli</taxon>
        <taxon>Bacillales</taxon>
        <taxon>Bacillaceae</taxon>
        <taxon>Halalkalibacter</taxon>
    </lineage>
</organism>
<evidence type="ECO:0000313" key="12">
    <source>
        <dbReference type="Proteomes" id="UP000018895"/>
    </source>
</evidence>
<evidence type="ECO:0000256" key="8">
    <source>
        <dbReference type="ARBA" id="ARBA00023136"/>
    </source>
</evidence>
<feature type="transmembrane region" description="Helical" evidence="10">
    <location>
        <begin position="234"/>
        <end position="254"/>
    </location>
</feature>
<dbReference type="InterPro" id="IPR006371">
    <property type="entry name" value="Polyprenyltransferase_UbiA-li"/>
</dbReference>
<dbReference type="InterPro" id="IPR000537">
    <property type="entry name" value="UbiA_prenyltransferase"/>
</dbReference>
<evidence type="ECO:0000256" key="10">
    <source>
        <dbReference type="SAM" id="Phobius"/>
    </source>
</evidence>
<dbReference type="STRING" id="1236971.JCM9152_350"/>
<evidence type="ECO:0000256" key="7">
    <source>
        <dbReference type="ARBA" id="ARBA00022989"/>
    </source>
</evidence>
<feature type="transmembrane region" description="Helical" evidence="10">
    <location>
        <begin position="113"/>
        <end position="131"/>
    </location>
</feature>